<comment type="caution">
    <text evidence="9">The sequence shown here is derived from an EMBL/GenBank/DDBJ whole genome shotgun (WGS) entry which is preliminary data.</text>
</comment>
<gene>
    <name evidence="9" type="ORF">RF55_23778</name>
</gene>
<keyword evidence="10" id="KW-1185">Reference proteome</keyword>
<protein>
    <submittedName>
        <fullName evidence="9">Gag-pol polyprotein</fullName>
    </submittedName>
</protein>
<dbReference type="CDD" id="cd01647">
    <property type="entry name" value="RT_LTR"/>
    <property type="match status" value="1"/>
</dbReference>
<accession>A0A0J7JVQ3</accession>
<reference evidence="9 10" key="1">
    <citation type="submission" date="2015-04" db="EMBL/GenBank/DDBJ databases">
        <title>Lasius niger genome sequencing.</title>
        <authorList>
            <person name="Konorov E.A."/>
            <person name="Nikitin M.A."/>
            <person name="Kirill M.V."/>
            <person name="Chang P."/>
        </authorList>
    </citation>
    <scope>NUCLEOTIDE SEQUENCE [LARGE SCALE GENOMIC DNA]</scope>
    <source>
        <tissue evidence="9">Whole</tissue>
    </source>
</reference>
<evidence type="ECO:0000256" key="1">
    <source>
        <dbReference type="ARBA" id="ARBA00022670"/>
    </source>
</evidence>
<keyword evidence="2" id="KW-0808">Transferase</keyword>
<evidence type="ECO:0000259" key="8">
    <source>
        <dbReference type="Pfam" id="PF00078"/>
    </source>
</evidence>
<dbReference type="EMBL" id="LBMM01027271">
    <property type="protein sequence ID" value="KMQ82214.1"/>
    <property type="molecule type" value="Genomic_DNA"/>
</dbReference>
<evidence type="ECO:0000256" key="3">
    <source>
        <dbReference type="ARBA" id="ARBA00022695"/>
    </source>
</evidence>
<keyword evidence="4" id="KW-0540">Nuclease</keyword>
<dbReference type="STRING" id="67767.A0A0J7JVQ3"/>
<evidence type="ECO:0000256" key="4">
    <source>
        <dbReference type="ARBA" id="ARBA00022722"/>
    </source>
</evidence>
<dbReference type="AlphaFoldDB" id="A0A0J7JVQ3"/>
<dbReference type="InterPro" id="IPR043502">
    <property type="entry name" value="DNA/RNA_pol_sf"/>
</dbReference>
<dbReference type="PaxDb" id="67767-A0A0J7JVQ3"/>
<keyword evidence="1" id="KW-0645">Protease</keyword>
<dbReference type="SUPFAM" id="SSF56672">
    <property type="entry name" value="DNA/RNA polymerases"/>
    <property type="match status" value="1"/>
</dbReference>
<dbReference type="InterPro" id="IPR043128">
    <property type="entry name" value="Rev_trsase/Diguanyl_cyclase"/>
</dbReference>
<dbReference type="GO" id="GO:0004519">
    <property type="term" value="F:endonuclease activity"/>
    <property type="evidence" value="ECO:0007669"/>
    <property type="project" value="UniProtKB-KW"/>
</dbReference>
<sequence>MVEQGICRPSSSTWAAPLHMVPKNGPNSWRLCGDYRALNAATIPDRYPLPHIQDFTTGLYNKSIFTKIDLVKAYYQVPVAEKDIPKTAVTTPFGLFEFLVMPFGLRNAAQTFQRLMNPFLSGLDFCFCY</sequence>
<dbReference type="PANTHER" id="PTHR24559:SF444">
    <property type="entry name" value="REVERSE TRANSCRIPTASE DOMAIN-CONTAINING PROTEIN"/>
    <property type="match status" value="1"/>
</dbReference>
<evidence type="ECO:0000313" key="10">
    <source>
        <dbReference type="Proteomes" id="UP000036403"/>
    </source>
</evidence>
<evidence type="ECO:0000256" key="7">
    <source>
        <dbReference type="ARBA" id="ARBA00022918"/>
    </source>
</evidence>
<dbReference type="GO" id="GO:0003964">
    <property type="term" value="F:RNA-directed DNA polymerase activity"/>
    <property type="evidence" value="ECO:0007669"/>
    <property type="project" value="UniProtKB-KW"/>
</dbReference>
<keyword evidence="3" id="KW-0548">Nucleotidyltransferase</keyword>
<feature type="domain" description="Reverse transcriptase" evidence="8">
    <location>
        <begin position="21"/>
        <end position="124"/>
    </location>
</feature>
<dbReference type="InterPro" id="IPR000477">
    <property type="entry name" value="RT_dom"/>
</dbReference>
<dbReference type="PANTHER" id="PTHR24559">
    <property type="entry name" value="TRANSPOSON TY3-I GAG-POL POLYPROTEIN"/>
    <property type="match status" value="1"/>
</dbReference>
<dbReference type="Pfam" id="PF00078">
    <property type="entry name" value="RVT_1"/>
    <property type="match status" value="1"/>
</dbReference>
<evidence type="ECO:0000313" key="9">
    <source>
        <dbReference type="EMBL" id="KMQ82214.1"/>
    </source>
</evidence>
<keyword evidence="7" id="KW-0695">RNA-directed DNA polymerase</keyword>
<name>A0A0J7JVQ3_LASNI</name>
<organism evidence="9 10">
    <name type="scientific">Lasius niger</name>
    <name type="common">Black garden ant</name>
    <dbReference type="NCBI Taxonomy" id="67767"/>
    <lineage>
        <taxon>Eukaryota</taxon>
        <taxon>Metazoa</taxon>
        <taxon>Ecdysozoa</taxon>
        <taxon>Arthropoda</taxon>
        <taxon>Hexapoda</taxon>
        <taxon>Insecta</taxon>
        <taxon>Pterygota</taxon>
        <taxon>Neoptera</taxon>
        <taxon>Endopterygota</taxon>
        <taxon>Hymenoptera</taxon>
        <taxon>Apocrita</taxon>
        <taxon>Aculeata</taxon>
        <taxon>Formicoidea</taxon>
        <taxon>Formicidae</taxon>
        <taxon>Formicinae</taxon>
        <taxon>Lasius</taxon>
        <taxon>Lasius</taxon>
    </lineage>
</organism>
<dbReference type="Gene3D" id="3.10.10.10">
    <property type="entry name" value="HIV Type 1 Reverse Transcriptase, subunit A, domain 1"/>
    <property type="match status" value="1"/>
</dbReference>
<keyword evidence="6" id="KW-0378">Hydrolase</keyword>
<evidence type="ECO:0000256" key="5">
    <source>
        <dbReference type="ARBA" id="ARBA00022759"/>
    </source>
</evidence>
<proteinExistence type="predicted"/>
<dbReference type="InterPro" id="IPR053134">
    <property type="entry name" value="RNA-dir_DNA_polymerase"/>
</dbReference>
<evidence type="ECO:0000256" key="6">
    <source>
        <dbReference type="ARBA" id="ARBA00022801"/>
    </source>
</evidence>
<dbReference type="GO" id="GO:0006508">
    <property type="term" value="P:proteolysis"/>
    <property type="evidence" value="ECO:0007669"/>
    <property type="project" value="UniProtKB-KW"/>
</dbReference>
<dbReference type="Gene3D" id="3.30.70.270">
    <property type="match status" value="1"/>
</dbReference>
<dbReference type="Proteomes" id="UP000036403">
    <property type="component" value="Unassembled WGS sequence"/>
</dbReference>
<evidence type="ECO:0000256" key="2">
    <source>
        <dbReference type="ARBA" id="ARBA00022679"/>
    </source>
</evidence>
<dbReference type="GO" id="GO:0008233">
    <property type="term" value="F:peptidase activity"/>
    <property type="evidence" value="ECO:0007669"/>
    <property type="project" value="UniProtKB-KW"/>
</dbReference>
<dbReference type="OrthoDB" id="8033893at2759"/>
<feature type="non-terminal residue" evidence="9">
    <location>
        <position position="129"/>
    </location>
</feature>
<dbReference type="FunFam" id="3.10.10.10:FF:000007">
    <property type="entry name" value="Retrovirus-related Pol polyprotein from transposon 17.6-like Protein"/>
    <property type="match status" value="1"/>
</dbReference>
<keyword evidence="5" id="KW-0255">Endonuclease</keyword>